<keyword evidence="1" id="KW-1185">Reference proteome</keyword>
<evidence type="ECO:0000313" key="1">
    <source>
        <dbReference type="Proteomes" id="UP001652625"/>
    </source>
</evidence>
<protein>
    <submittedName>
        <fullName evidence="2">Uncharacterized protein LOC136089638</fullName>
    </submittedName>
</protein>
<gene>
    <name evidence="2" type="primary">LOC136089638</name>
</gene>
<organism evidence="1 2">
    <name type="scientific">Hydra vulgaris</name>
    <name type="common">Hydra</name>
    <name type="synonym">Hydra attenuata</name>
    <dbReference type="NCBI Taxonomy" id="6087"/>
    <lineage>
        <taxon>Eukaryota</taxon>
        <taxon>Metazoa</taxon>
        <taxon>Cnidaria</taxon>
        <taxon>Hydrozoa</taxon>
        <taxon>Hydroidolina</taxon>
        <taxon>Anthoathecata</taxon>
        <taxon>Aplanulata</taxon>
        <taxon>Hydridae</taxon>
        <taxon>Hydra</taxon>
    </lineage>
</organism>
<reference evidence="2" key="1">
    <citation type="submission" date="2025-08" db="UniProtKB">
        <authorList>
            <consortium name="RefSeq"/>
        </authorList>
    </citation>
    <scope>IDENTIFICATION</scope>
</reference>
<dbReference type="GeneID" id="136089638"/>
<dbReference type="Proteomes" id="UP001652625">
    <property type="component" value="Chromosome 13"/>
</dbReference>
<dbReference type="RefSeq" id="XP_065671761.1">
    <property type="nucleotide sequence ID" value="XM_065815689.1"/>
</dbReference>
<evidence type="ECO:0000313" key="2">
    <source>
        <dbReference type="RefSeq" id="XP_065671761.1"/>
    </source>
</evidence>
<name>A0ABM4DBM1_HYDVU</name>
<sequence length="466" mass="52635">MPKVKATITRMKSEKKYCGGPCELSITDPSTFRQVIQYYYYLVHINPNANIALVTQQISNNIKSIWATNINRKHGKASAKRNLDANLDKLFDISTCSCSLDMFPCSEKKVSCNKENCIEEHIVCLCSQNNKVPLEDRAYLRDQRKKIGPKGAYQLSSVDRFSVKRIQRLDKERKKISHKLVDEDESLIRHVNLIEETRDLTITEDEGEWNLINNPIGKYNLVKLPRFAMELVRNECSSNVGAALANALLYDIKYLLKNYVDIKDILIDKCKLDRAKSNIKIVSEDVNSEQKKQLICLGVDSKLDQITKTSKVINSPQGEVLKKCIKPEHHLTFTYEDGESSGNYLTHRTIPVTGATGLVLATETFSVLQEHNSLESIQGVLLDNTATNTGPISGLVVKLEEFLKRKLHLIGCALHQNELPLRALFVKLDGDTTGPRSFSGLLGKRCAEIIQDRKKKFSLNVLKTQL</sequence>
<proteinExistence type="predicted"/>
<accession>A0ABM4DBM1</accession>